<dbReference type="EMBL" id="CP138896">
    <property type="protein sequence ID" value="WPK25438.1"/>
    <property type="molecule type" value="Genomic_DNA"/>
</dbReference>
<accession>A0AAX4HA57</accession>
<dbReference type="Pfam" id="PF09243">
    <property type="entry name" value="Rsm22"/>
    <property type="match status" value="2"/>
</dbReference>
<evidence type="ECO:0000256" key="4">
    <source>
        <dbReference type="ARBA" id="ARBA00023004"/>
    </source>
</evidence>
<reference evidence="9 10" key="1">
    <citation type="submission" date="2023-10" db="EMBL/GenBank/DDBJ databases">
        <title>Draft Genome Sequence of Candida saopaulonensis from a very Premature Infant with Sepsis.</title>
        <authorList>
            <person name="Ning Y."/>
            <person name="Dai R."/>
            <person name="Xiao M."/>
            <person name="Xu Y."/>
            <person name="Yan Q."/>
            <person name="Zhang L."/>
        </authorList>
    </citation>
    <scope>NUCLEOTIDE SEQUENCE [LARGE SCALE GENOMIC DNA]</scope>
    <source>
        <strain evidence="9 10">19XY460</strain>
    </source>
</reference>
<evidence type="ECO:0000256" key="7">
    <source>
        <dbReference type="ARBA" id="ARBA00045681"/>
    </source>
</evidence>
<evidence type="ECO:0000256" key="2">
    <source>
        <dbReference type="ARBA" id="ARBA00022723"/>
    </source>
</evidence>
<evidence type="ECO:0000256" key="8">
    <source>
        <dbReference type="SAM" id="MobiDB-lite"/>
    </source>
</evidence>
<evidence type="ECO:0000256" key="5">
    <source>
        <dbReference type="ARBA" id="ARBA00023014"/>
    </source>
</evidence>
<evidence type="ECO:0000256" key="3">
    <source>
        <dbReference type="ARBA" id="ARBA00022946"/>
    </source>
</evidence>
<dbReference type="InterPro" id="IPR052571">
    <property type="entry name" value="Mt_RNA_Methyltransferase"/>
</dbReference>
<keyword evidence="4" id="KW-0408">Iron</keyword>
<feature type="compositionally biased region" description="Basic and acidic residues" evidence="8">
    <location>
        <begin position="781"/>
        <end position="793"/>
    </location>
</feature>
<dbReference type="GO" id="GO:0006412">
    <property type="term" value="P:translation"/>
    <property type="evidence" value="ECO:0007669"/>
    <property type="project" value="InterPro"/>
</dbReference>
<keyword evidence="10" id="KW-1185">Reference proteome</keyword>
<dbReference type="InterPro" id="IPR015324">
    <property type="entry name" value="Ribosomal_Rsm22-like"/>
</dbReference>
<dbReference type="InterPro" id="IPR016522">
    <property type="entry name" value="RSM22_mit_bud"/>
</dbReference>
<gene>
    <name evidence="9" type="ORF">PUMCH_002755</name>
</gene>
<keyword evidence="2" id="KW-0479">Metal-binding</keyword>
<dbReference type="GO" id="GO:0008168">
    <property type="term" value="F:methyltransferase activity"/>
    <property type="evidence" value="ECO:0007669"/>
    <property type="project" value="InterPro"/>
</dbReference>
<evidence type="ECO:0000313" key="9">
    <source>
        <dbReference type="EMBL" id="WPK25438.1"/>
    </source>
</evidence>
<feature type="compositionally biased region" description="Acidic residues" evidence="8">
    <location>
        <begin position="258"/>
        <end position="268"/>
    </location>
</feature>
<dbReference type="GO" id="GO:0051536">
    <property type="term" value="F:iron-sulfur cluster binding"/>
    <property type="evidence" value="ECO:0007669"/>
    <property type="project" value="UniProtKB-KW"/>
</dbReference>
<evidence type="ECO:0000256" key="1">
    <source>
        <dbReference type="ARBA" id="ARBA00004173"/>
    </source>
</evidence>
<comment type="function">
    <text evidence="7">Mitochondrial ribosome (mitoribosome) assembly factor. Binds at the interface of the head and body domains of the mitochondrial small ribosomal subunit (mt-SSU), occluding the mRNA channel and preventing compaction of the head domain towards the body. Probable inactive methyltransferase: retains the characteristic folding and ability to bind S-adenosyl-L-methionine, but it probably lost its methyltransferase activity.</text>
</comment>
<dbReference type="RefSeq" id="XP_062877820.1">
    <property type="nucleotide sequence ID" value="XM_063021750.1"/>
</dbReference>
<dbReference type="AlphaFoldDB" id="A0AAX4HA57"/>
<dbReference type="PANTHER" id="PTHR13184">
    <property type="entry name" value="37S RIBOSOMAL PROTEIN S22"/>
    <property type="match status" value="1"/>
</dbReference>
<comment type="subcellular location">
    <subcellularLocation>
        <location evidence="1">Mitochondrion</location>
    </subcellularLocation>
</comment>
<dbReference type="Proteomes" id="UP001338582">
    <property type="component" value="Chromosome 3"/>
</dbReference>
<sequence>MQRIRRLVTPKLGSDIALCSRMFLIGARNHVAKCSPNADLLKSESVSKVLPFSENRHGNTFGKLISETGTILEHDEGLNSLMSPFRNPDGSFIHGSTAQEARLDPETLKAKTDQNIIALPPLIARAISQNILAAVSPAKLRQRAAEVFINVEKEQIQKAPALSLDVDAHIAALFLQNYLHAYRVLSELKKRVDGFNPQSILDIGYGPATGMIALNEVMGDDFSPAEKDVYVVGRANREMKKRAKILLSRQICEIPETEESNVSEEAAEKEESNSSKSADVADASDFIGPVNTSKIQIRTKLRDSLASTKRYDLIIVNQSLLTREYNFPRDVDVNLEMILGLLLPGGHLVLIERGNTLGFEVIARARQVMLRPESHKGERGRIPRPYIRGSSIKPQKLRHEDQIITDQHIKYEEELLAQLDAEELEEIQQMDENSRQEQIEQWEKRGEFEKLDALRALMNEEDSGEEISEFEAEINREHGEVSEEDLRFEFEDDPDFEVLPVDAQETEPQAELPQDAVDYHLSVVAPCPHHGECPLQLGDPKFYKISNHKHRFSFCSFDQVVERPKYTMELKKGKLLASAWNKRAHDGFGFDKVSKGSLKDLEGSGRHNSGNTESGNFSYLIMKRELNDVETIRGIENLRKHHYENDTSGDLPRVIEYPVKIKNNVKLRMCAPSGHVEIWQVPKSMGKQTYHDARKVQQGDLWALGKKSVVVKNKFSAEKLDNLKRLAATNNKAIRKEKRKKMMKKKTGALLDDFEDPLVVYDEIATGLEQTKKYRSQGKRANFDVDPREYEGK</sequence>
<keyword evidence="5" id="KW-0411">Iron-sulfur</keyword>
<name>A0AAX4HA57_9ASCO</name>
<keyword evidence="6" id="KW-0496">Mitochondrion</keyword>
<dbReference type="GO" id="GO:0005763">
    <property type="term" value="C:mitochondrial small ribosomal subunit"/>
    <property type="evidence" value="ECO:0007669"/>
    <property type="project" value="TreeGrafter"/>
</dbReference>
<dbReference type="GO" id="GO:0003735">
    <property type="term" value="F:structural constituent of ribosome"/>
    <property type="evidence" value="ECO:0007669"/>
    <property type="project" value="TreeGrafter"/>
</dbReference>
<organism evidence="9 10">
    <name type="scientific">Australozyma saopauloensis</name>
    <dbReference type="NCBI Taxonomy" id="291208"/>
    <lineage>
        <taxon>Eukaryota</taxon>
        <taxon>Fungi</taxon>
        <taxon>Dikarya</taxon>
        <taxon>Ascomycota</taxon>
        <taxon>Saccharomycotina</taxon>
        <taxon>Pichiomycetes</taxon>
        <taxon>Metschnikowiaceae</taxon>
        <taxon>Australozyma</taxon>
    </lineage>
</organism>
<feature type="region of interest" description="Disordered" evidence="8">
    <location>
        <begin position="771"/>
        <end position="793"/>
    </location>
</feature>
<dbReference type="InterPro" id="IPR029063">
    <property type="entry name" value="SAM-dependent_MTases_sf"/>
</dbReference>
<dbReference type="PIRSF" id="PIRSF007797">
    <property type="entry name" value="RSM22"/>
    <property type="match status" value="1"/>
</dbReference>
<feature type="region of interest" description="Disordered" evidence="8">
    <location>
        <begin position="258"/>
        <end position="281"/>
    </location>
</feature>
<dbReference type="PANTHER" id="PTHR13184:SF5">
    <property type="entry name" value="METHYLTRANSFERASE-LIKE PROTEIN 17, MITOCHONDRIAL"/>
    <property type="match status" value="1"/>
</dbReference>
<evidence type="ECO:0000313" key="10">
    <source>
        <dbReference type="Proteomes" id="UP001338582"/>
    </source>
</evidence>
<dbReference type="KEGG" id="asau:88173819"/>
<dbReference type="GO" id="GO:0046872">
    <property type="term" value="F:metal ion binding"/>
    <property type="evidence" value="ECO:0007669"/>
    <property type="project" value="UniProtKB-KW"/>
</dbReference>
<keyword evidence="3" id="KW-0809">Transit peptide</keyword>
<dbReference type="SUPFAM" id="SSF53335">
    <property type="entry name" value="S-adenosyl-L-methionine-dependent methyltransferases"/>
    <property type="match status" value="1"/>
</dbReference>
<evidence type="ECO:0000256" key="6">
    <source>
        <dbReference type="ARBA" id="ARBA00023128"/>
    </source>
</evidence>
<protein>
    <submittedName>
        <fullName evidence="9">Uncharacterized protein</fullName>
    </submittedName>
</protein>
<dbReference type="GeneID" id="88173819"/>
<proteinExistence type="predicted"/>